<name>C5K5I6_PERM5</name>
<dbReference type="AlphaFoldDB" id="C5K5I6"/>
<keyword evidence="1" id="KW-0175">Coiled coil</keyword>
<feature type="coiled-coil region" evidence="1">
    <location>
        <begin position="260"/>
        <end position="395"/>
    </location>
</feature>
<accession>C5K5I6</accession>
<dbReference type="Proteomes" id="UP000007800">
    <property type="component" value="Unassembled WGS sequence"/>
</dbReference>
<evidence type="ECO:0000256" key="1">
    <source>
        <dbReference type="SAM" id="Coils"/>
    </source>
</evidence>
<keyword evidence="3" id="KW-1185">Reference proteome</keyword>
<evidence type="ECO:0000313" key="3">
    <source>
        <dbReference type="Proteomes" id="UP000007800"/>
    </source>
</evidence>
<dbReference type="OMA" id="MFLQQYE"/>
<dbReference type="Gene3D" id="1.20.58.60">
    <property type="match status" value="1"/>
</dbReference>
<sequence length="446" mass="51248">MGCAEFVKICLESERLMELNQLAGETPLFLTLMNLRGSTLSHWRWFRLTKTGVMAFQYGDPPEFAEKMFLQQYEGVKDGESLVRAEIQLDFPEDFYQYVSDEVREMLDQIALRVMMVLADRSSDVVSLQEEEKEKYKNEYDKLHRAVAESYASENELLRKAKELNIELTQGMIEVEKLSIGQADDVAAIKEMKSALRELTTEVQTAAEKEAVCMLQALEVSNDLVSVKEDMDDQEAYERSLLQQHVEKLNSVSSEASNKLSKSREGKAAVEAGIKELEQEMAELKEKVKIEKDGLKEAVAEFERIGREPERLAQEIARNLEKLGKIKTAIENEKKEIKKAHVKVEKHEETIKELKEEGRPLKMRIQNIEDTDLDKEMLTAKIRLLEERLNDKKAVLVEKFYLKISNCGEVEPPQFSMPSVMCFADVFWSKKFGFEIVFCLTSIDVD</sequence>
<dbReference type="OrthoDB" id="10611201at2759"/>
<evidence type="ECO:0000313" key="2">
    <source>
        <dbReference type="EMBL" id="EER20248.1"/>
    </source>
</evidence>
<dbReference type="RefSeq" id="XP_002788452.1">
    <property type="nucleotide sequence ID" value="XM_002788406.1"/>
</dbReference>
<dbReference type="InParanoid" id="C5K5I6"/>
<protein>
    <submittedName>
        <fullName evidence="2">M protein, serotype 49, putative</fullName>
    </submittedName>
</protein>
<dbReference type="GeneID" id="9053789"/>
<dbReference type="EMBL" id="GG670634">
    <property type="protein sequence ID" value="EER20248.1"/>
    <property type="molecule type" value="Genomic_DNA"/>
</dbReference>
<feature type="coiled-coil region" evidence="1">
    <location>
        <begin position="119"/>
        <end position="146"/>
    </location>
</feature>
<reference evidence="2 3" key="1">
    <citation type="submission" date="2008-07" db="EMBL/GenBank/DDBJ databases">
        <authorList>
            <person name="El-Sayed N."/>
            <person name="Caler E."/>
            <person name="Inman J."/>
            <person name="Amedeo P."/>
            <person name="Hass B."/>
            <person name="Wortman J."/>
        </authorList>
    </citation>
    <scope>NUCLEOTIDE SEQUENCE [LARGE SCALE GENOMIC DNA]</scope>
    <source>
        <strain evidence="3">ATCC 50983 / TXsc</strain>
    </source>
</reference>
<organism evidence="3">
    <name type="scientific">Perkinsus marinus (strain ATCC 50983 / TXsc)</name>
    <dbReference type="NCBI Taxonomy" id="423536"/>
    <lineage>
        <taxon>Eukaryota</taxon>
        <taxon>Sar</taxon>
        <taxon>Alveolata</taxon>
        <taxon>Perkinsozoa</taxon>
        <taxon>Perkinsea</taxon>
        <taxon>Perkinsida</taxon>
        <taxon>Perkinsidae</taxon>
        <taxon>Perkinsus</taxon>
    </lineage>
</organism>
<proteinExistence type="predicted"/>
<gene>
    <name evidence="2" type="ORF">Pmar_PMAR010009</name>
</gene>